<evidence type="ECO:0000313" key="3">
    <source>
        <dbReference type="Proteomes" id="UP000006346"/>
    </source>
</evidence>
<dbReference type="STRING" id="768706.Desor_5526"/>
<gene>
    <name evidence="2" type="ordered locus">Desor_5526</name>
</gene>
<dbReference type="HOGENOM" id="CLU_163898_0_0_9"/>
<reference evidence="2 3" key="2">
    <citation type="journal article" date="2012" name="J. Bacteriol.">
        <title>Complete genome sequences of Desulfosporosinus orientis DSM765T, Desulfosporosinus youngiae DSM17734T, Desulfosporosinus meridiei DSM13257T, and Desulfosporosinus acidiphilus DSM22704T.</title>
        <authorList>
            <person name="Pester M."/>
            <person name="Brambilla E."/>
            <person name="Alazard D."/>
            <person name="Rattei T."/>
            <person name="Weinmaier T."/>
            <person name="Han J."/>
            <person name="Lucas S."/>
            <person name="Lapidus A."/>
            <person name="Cheng J.F."/>
            <person name="Goodwin L."/>
            <person name="Pitluck S."/>
            <person name="Peters L."/>
            <person name="Ovchinnikova G."/>
            <person name="Teshima H."/>
            <person name="Detter J.C."/>
            <person name="Han C.S."/>
            <person name="Tapia R."/>
            <person name="Land M.L."/>
            <person name="Hauser L."/>
            <person name="Kyrpides N.C."/>
            <person name="Ivanova N.N."/>
            <person name="Pagani I."/>
            <person name="Huntmann M."/>
            <person name="Wei C.L."/>
            <person name="Davenport K.W."/>
            <person name="Daligault H."/>
            <person name="Chain P.S."/>
            <person name="Chen A."/>
            <person name="Mavromatis K."/>
            <person name="Markowitz V."/>
            <person name="Szeto E."/>
            <person name="Mikhailova N."/>
            <person name="Pati A."/>
            <person name="Wagner M."/>
            <person name="Woyke T."/>
            <person name="Ollivier B."/>
            <person name="Klenk H.P."/>
            <person name="Spring S."/>
            <person name="Loy A."/>
        </authorList>
    </citation>
    <scope>NUCLEOTIDE SEQUENCE [LARGE SCALE GENOMIC DNA]</scope>
    <source>
        <strain evidence="3">ATCC 19365 / DSM 765 / NCIMB 8382 / VKM B-1628</strain>
    </source>
</reference>
<dbReference type="PATRIC" id="fig|768706.3.peg.5632"/>
<feature type="transmembrane region" description="Helical" evidence="1">
    <location>
        <begin position="68"/>
        <end position="85"/>
    </location>
</feature>
<dbReference type="KEGG" id="dor:Desor_5526"/>
<feature type="transmembrane region" description="Helical" evidence="1">
    <location>
        <begin position="91"/>
        <end position="111"/>
    </location>
</feature>
<evidence type="ECO:0008006" key="4">
    <source>
        <dbReference type="Google" id="ProtNLM"/>
    </source>
</evidence>
<dbReference type="eggNOG" id="ENOG5033GV0">
    <property type="taxonomic scope" value="Bacteria"/>
</dbReference>
<feature type="transmembrane region" description="Helical" evidence="1">
    <location>
        <begin position="31"/>
        <end position="47"/>
    </location>
</feature>
<dbReference type="RefSeq" id="WP_014187702.1">
    <property type="nucleotide sequence ID" value="NC_016584.1"/>
</dbReference>
<keyword evidence="1" id="KW-0472">Membrane</keyword>
<evidence type="ECO:0000313" key="2">
    <source>
        <dbReference type="EMBL" id="AET70900.1"/>
    </source>
</evidence>
<keyword evidence="3" id="KW-1185">Reference proteome</keyword>
<dbReference type="EMBL" id="CP003108">
    <property type="protein sequence ID" value="AET70900.1"/>
    <property type="molecule type" value="Genomic_DNA"/>
</dbReference>
<dbReference type="AlphaFoldDB" id="G7WHH9"/>
<reference evidence="3" key="1">
    <citation type="submission" date="2011-11" db="EMBL/GenBank/DDBJ databases">
        <title>Complete sequence of Desulfosporosinus orientis DSM 765.</title>
        <authorList>
            <person name="Lucas S."/>
            <person name="Han J."/>
            <person name="Lapidus A."/>
            <person name="Cheng J.-F."/>
            <person name="Goodwin L."/>
            <person name="Pitluck S."/>
            <person name="Peters L."/>
            <person name="Ovchinnikova G."/>
            <person name="Teshima H."/>
            <person name="Detter J.C."/>
            <person name="Han C."/>
            <person name="Tapia R."/>
            <person name="Land M."/>
            <person name="Hauser L."/>
            <person name="Kyrpides N."/>
            <person name="Ivanova N."/>
            <person name="Pagani I."/>
            <person name="Pester M."/>
            <person name="Spring S."/>
            <person name="Ollivier B."/>
            <person name="Rattei T."/>
            <person name="Klenk H.-P."/>
            <person name="Wagner M."/>
            <person name="Loy A."/>
            <person name="Woyke T."/>
        </authorList>
    </citation>
    <scope>NUCLEOTIDE SEQUENCE [LARGE SCALE GENOMIC DNA]</scope>
    <source>
        <strain evidence="3">ATCC 19365 / DSM 765 / NCIMB 8382 / VKM B-1628</strain>
    </source>
</reference>
<organism evidence="2 3">
    <name type="scientific">Desulfosporosinus orientis (strain ATCC 19365 / DSM 765 / NCIMB 8382 / VKM B-1628 / Singapore I)</name>
    <name type="common">Desulfotomaculum orientis</name>
    <dbReference type="NCBI Taxonomy" id="768706"/>
    <lineage>
        <taxon>Bacteria</taxon>
        <taxon>Bacillati</taxon>
        <taxon>Bacillota</taxon>
        <taxon>Clostridia</taxon>
        <taxon>Eubacteriales</taxon>
        <taxon>Desulfitobacteriaceae</taxon>
        <taxon>Desulfosporosinus</taxon>
    </lineage>
</organism>
<name>G7WHH9_DESOD</name>
<keyword evidence="1" id="KW-0812">Transmembrane</keyword>
<accession>G7WHH9</accession>
<keyword evidence="1" id="KW-1133">Transmembrane helix</keyword>
<dbReference type="Proteomes" id="UP000006346">
    <property type="component" value="Chromosome"/>
</dbReference>
<proteinExistence type="predicted"/>
<sequence>MIKSSFVVLFSGTALILLVISLTGRQDYLGGLLGYWIGFGYTLWFYREALRSSELDIRSAIKRMRRNLFARLGMVTLIITLVARFHNSWLFTLAVGIVTGVIISFTIVAINKTNGERGEKRSA</sequence>
<dbReference type="OrthoDB" id="1798112at2"/>
<protein>
    <recommendedName>
        <fullName evidence="4">ATP synthase I chain</fullName>
    </recommendedName>
</protein>
<evidence type="ECO:0000256" key="1">
    <source>
        <dbReference type="SAM" id="Phobius"/>
    </source>
</evidence>